<dbReference type="AlphaFoldDB" id="A0A6J4GDU5"/>
<accession>A0A6J4GDU5</accession>
<name>A0A6J4GDU5_9FLAO</name>
<keyword evidence="1" id="KW-1133">Transmembrane helix</keyword>
<keyword evidence="1" id="KW-0812">Transmembrane</keyword>
<gene>
    <name evidence="2" type="ORF">FLA105534_01590</name>
</gene>
<dbReference type="Proteomes" id="UP000479938">
    <property type="component" value="Unassembled WGS sequence"/>
</dbReference>
<evidence type="ECO:0000313" key="2">
    <source>
        <dbReference type="EMBL" id="CAA9197382.1"/>
    </source>
</evidence>
<protein>
    <submittedName>
        <fullName evidence="2">Uncharacterized protein</fullName>
    </submittedName>
</protein>
<evidence type="ECO:0000256" key="1">
    <source>
        <dbReference type="SAM" id="Phobius"/>
    </source>
</evidence>
<reference evidence="2 3" key="1">
    <citation type="submission" date="2020-02" db="EMBL/GenBank/DDBJ databases">
        <authorList>
            <person name="Criscuolo A."/>
        </authorList>
    </citation>
    <scope>NUCLEOTIDE SEQUENCE [LARGE SCALE GENOMIC DNA]</scope>
    <source>
        <strain evidence="2">CIP105534</strain>
    </source>
</reference>
<proteinExistence type="predicted"/>
<sequence length="79" mass="9009">MDFLQIIVGRVLLEYLGAFVRYLYLSLRCLLNDDDFTTFSSIWSPTGSNKKKEGNSSLNHMIGVIFFGTLIILLIIFNT</sequence>
<organism evidence="2 3">
    <name type="scientific">Flavobacterium bizetiae</name>
    <dbReference type="NCBI Taxonomy" id="2704140"/>
    <lineage>
        <taxon>Bacteria</taxon>
        <taxon>Pseudomonadati</taxon>
        <taxon>Bacteroidota</taxon>
        <taxon>Flavobacteriia</taxon>
        <taxon>Flavobacteriales</taxon>
        <taxon>Flavobacteriaceae</taxon>
        <taxon>Flavobacterium</taxon>
    </lineage>
</organism>
<keyword evidence="1" id="KW-0472">Membrane</keyword>
<feature type="transmembrane region" description="Helical" evidence="1">
    <location>
        <begin position="6"/>
        <end position="24"/>
    </location>
</feature>
<keyword evidence="3" id="KW-1185">Reference proteome</keyword>
<feature type="transmembrane region" description="Helical" evidence="1">
    <location>
        <begin position="58"/>
        <end position="77"/>
    </location>
</feature>
<dbReference type="EMBL" id="CADCSU010000069">
    <property type="protein sequence ID" value="CAA9197382.1"/>
    <property type="molecule type" value="Genomic_DNA"/>
</dbReference>
<evidence type="ECO:0000313" key="3">
    <source>
        <dbReference type="Proteomes" id="UP000479938"/>
    </source>
</evidence>